<protein>
    <submittedName>
        <fullName evidence="1">START-like domain containing protein</fullName>
    </submittedName>
</protein>
<proteinExistence type="predicted"/>
<organism evidence="1 2">
    <name type="scientific">Parasponia andersonii</name>
    <name type="common">Sponia andersonii</name>
    <dbReference type="NCBI Taxonomy" id="3476"/>
    <lineage>
        <taxon>Eukaryota</taxon>
        <taxon>Viridiplantae</taxon>
        <taxon>Streptophyta</taxon>
        <taxon>Embryophyta</taxon>
        <taxon>Tracheophyta</taxon>
        <taxon>Spermatophyta</taxon>
        <taxon>Magnoliopsida</taxon>
        <taxon>eudicotyledons</taxon>
        <taxon>Gunneridae</taxon>
        <taxon>Pentapetalae</taxon>
        <taxon>rosids</taxon>
        <taxon>fabids</taxon>
        <taxon>Rosales</taxon>
        <taxon>Cannabaceae</taxon>
        <taxon>Parasponia</taxon>
    </lineage>
</organism>
<evidence type="ECO:0000313" key="2">
    <source>
        <dbReference type="Proteomes" id="UP000237105"/>
    </source>
</evidence>
<dbReference type="OrthoDB" id="1845342at2759"/>
<accession>A0A2P5B716</accession>
<dbReference type="SUPFAM" id="SSF55961">
    <property type="entry name" value="Bet v1-like"/>
    <property type="match status" value="1"/>
</dbReference>
<reference evidence="2" key="1">
    <citation type="submission" date="2016-06" db="EMBL/GenBank/DDBJ databases">
        <title>Parallel loss of symbiosis genes in relatives of nitrogen-fixing non-legume Parasponia.</title>
        <authorList>
            <person name="Van Velzen R."/>
            <person name="Holmer R."/>
            <person name="Bu F."/>
            <person name="Rutten L."/>
            <person name="Van Zeijl A."/>
            <person name="Liu W."/>
            <person name="Santuari L."/>
            <person name="Cao Q."/>
            <person name="Sharma T."/>
            <person name="Shen D."/>
            <person name="Roswanjaya Y."/>
            <person name="Wardhani T."/>
            <person name="Kalhor M.S."/>
            <person name="Jansen J."/>
            <person name="Van den Hoogen J."/>
            <person name="Gungor B."/>
            <person name="Hartog M."/>
            <person name="Hontelez J."/>
            <person name="Verver J."/>
            <person name="Yang W.-C."/>
            <person name="Schijlen E."/>
            <person name="Repin R."/>
            <person name="Schilthuizen M."/>
            <person name="Schranz E."/>
            <person name="Heidstra R."/>
            <person name="Miyata K."/>
            <person name="Fedorova E."/>
            <person name="Kohlen W."/>
            <person name="Bisseling T."/>
            <person name="Smit S."/>
            <person name="Geurts R."/>
        </authorList>
    </citation>
    <scope>NUCLEOTIDE SEQUENCE [LARGE SCALE GENOMIC DNA]</scope>
    <source>
        <strain evidence="2">cv. WU1-14</strain>
    </source>
</reference>
<sequence length="109" mass="11868">MLNEVKAKAEVGVGIERLWNALASDLRSVVPKVVPNLVKHVEVVGDSGLGTVFLFTFGSGGHLNLGFSSYKTIFQLTSEEEEKTQVNVKVLYESETEESSIPSKTKALL</sequence>
<evidence type="ECO:0000313" key="1">
    <source>
        <dbReference type="EMBL" id="PON44602.1"/>
    </source>
</evidence>
<dbReference type="InterPro" id="IPR023393">
    <property type="entry name" value="START-like_dom_sf"/>
</dbReference>
<name>A0A2P5B716_PARAD</name>
<dbReference type="Proteomes" id="UP000237105">
    <property type="component" value="Unassembled WGS sequence"/>
</dbReference>
<dbReference type="EMBL" id="JXTB01000347">
    <property type="protein sequence ID" value="PON44602.1"/>
    <property type="molecule type" value="Genomic_DNA"/>
</dbReference>
<keyword evidence="2" id="KW-1185">Reference proteome</keyword>
<comment type="caution">
    <text evidence="1">The sequence shown here is derived from an EMBL/GenBank/DDBJ whole genome shotgun (WGS) entry which is preliminary data.</text>
</comment>
<dbReference type="Gene3D" id="3.30.530.20">
    <property type="match status" value="1"/>
</dbReference>
<dbReference type="AlphaFoldDB" id="A0A2P5B716"/>
<gene>
    <name evidence="1" type="ORF">PanWU01x14_265870</name>
</gene>